<keyword evidence="1" id="KW-1133">Transmembrane helix</keyword>
<dbReference type="AlphaFoldDB" id="A0A3N4D372"/>
<dbReference type="GeneID" id="64407968"/>
<accession>A0A3N4D372</accession>
<organism evidence="3 4">
    <name type="scientific">Arachnia propionica</name>
    <dbReference type="NCBI Taxonomy" id="1750"/>
    <lineage>
        <taxon>Bacteria</taxon>
        <taxon>Bacillati</taxon>
        <taxon>Actinomycetota</taxon>
        <taxon>Actinomycetes</taxon>
        <taxon>Propionibacteriales</taxon>
        <taxon>Propionibacteriaceae</taxon>
        <taxon>Arachnia</taxon>
    </lineage>
</organism>
<sequence length="68" mass="7709">MIVRLILSFLICLLLPPLLASFISLGGANIGVVELTLLYIIVTGCVIYSWRYSKRKKERRLAREKTDA</sequence>
<evidence type="ECO:0000313" key="2">
    <source>
        <dbReference type="EMBL" id="QUC11642.1"/>
    </source>
</evidence>
<gene>
    <name evidence="2" type="ORF">J5A53_02775</name>
    <name evidence="3" type="ORF">NCTC12967_02541</name>
</gene>
<dbReference type="EMBL" id="CP072385">
    <property type="protein sequence ID" value="QUC11642.1"/>
    <property type="molecule type" value="Genomic_DNA"/>
</dbReference>
<name>A0A3N4D372_9ACTN</name>
<feature type="transmembrane region" description="Helical" evidence="1">
    <location>
        <begin position="30"/>
        <end position="50"/>
    </location>
</feature>
<dbReference type="Proteomes" id="UP000273044">
    <property type="component" value="Chromosome"/>
</dbReference>
<reference evidence="2" key="2">
    <citation type="submission" date="2021-03" db="EMBL/GenBank/DDBJ databases">
        <title>Human Oral Microbial Genomes.</title>
        <authorList>
            <person name="Johnston C.D."/>
            <person name="Chen T."/>
            <person name="Dewhirst F.E."/>
        </authorList>
    </citation>
    <scope>NUCLEOTIDE SEQUENCE</scope>
    <source>
        <strain evidence="2">F0714</strain>
    </source>
</reference>
<protein>
    <submittedName>
        <fullName evidence="3">Uncharacterized protein</fullName>
    </submittedName>
</protein>
<dbReference type="RefSeq" id="WP_041696708.1">
    <property type="nucleotide sequence ID" value="NZ_CAJZDL010000002.1"/>
</dbReference>
<keyword evidence="1" id="KW-0812">Transmembrane</keyword>
<keyword evidence="4" id="KW-1185">Reference proteome</keyword>
<proteinExistence type="predicted"/>
<keyword evidence="1" id="KW-0472">Membrane</keyword>
<dbReference type="Proteomes" id="UP000677180">
    <property type="component" value="Chromosome"/>
</dbReference>
<evidence type="ECO:0000313" key="4">
    <source>
        <dbReference type="Proteomes" id="UP000273044"/>
    </source>
</evidence>
<evidence type="ECO:0000256" key="1">
    <source>
        <dbReference type="SAM" id="Phobius"/>
    </source>
</evidence>
<dbReference type="EMBL" id="LR134406">
    <property type="protein sequence ID" value="VEH71223.1"/>
    <property type="molecule type" value="Genomic_DNA"/>
</dbReference>
<reference evidence="3 4" key="1">
    <citation type="submission" date="2018-12" db="EMBL/GenBank/DDBJ databases">
        <authorList>
            <consortium name="Pathogen Informatics"/>
        </authorList>
    </citation>
    <scope>NUCLEOTIDE SEQUENCE [LARGE SCALE GENOMIC DNA]</scope>
    <source>
        <strain evidence="3 4">NCTC12967</strain>
    </source>
</reference>
<evidence type="ECO:0000313" key="3">
    <source>
        <dbReference type="EMBL" id="VEH71223.1"/>
    </source>
</evidence>